<dbReference type="Pfam" id="PF00389">
    <property type="entry name" value="2-Hacid_dh"/>
    <property type="match status" value="1"/>
</dbReference>
<dbReference type="PANTHER" id="PTHR43333">
    <property type="entry name" value="2-HACID_DH_C DOMAIN-CONTAINING PROTEIN"/>
    <property type="match status" value="1"/>
</dbReference>
<evidence type="ECO:0000256" key="4">
    <source>
        <dbReference type="RuleBase" id="RU003719"/>
    </source>
</evidence>
<dbReference type="GO" id="GO:0051287">
    <property type="term" value="F:NAD binding"/>
    <property type="evidence" value="ECO:0007669"/>
    <property type="project" value="InterPro"/>
</dbReference>
<feature type="domain" description="D-isomer specific 2-hydroxyacid dehydrogenase catalytic" evidence="5">
    <location>
        <begin position="8"/>
        <end position="314"/>
    </location>
</feature>
<name>A0A168R3K0_9BACL</name>
<evidence type="ECO:0000256" key="3">
    <source>
        <dbReference type="ARBA" id="ARBA00023027"/>
    </source>
</evidence>
<keyword evidence="2 4" id="KW-0560">Oxidoreductase</keyword>
<dbReference type="FunFam" id="3.40.50.720:FF:000363">
    <property type="entry name" value="D-isomer specific 2-hydroxyacid dehydrogenase"/>
    <property type="match status" value="1"/>
</dbReference>
<dbReference type="SUPFAM" id="SSF52283">
    <property type="entry name" value="Formate/glycerate dehydrogenase catalytic domain-like"/>
    <property type="match status" value="1"/>
</dbReference>
<dbReference type="OrthoDB" id="9805416at2"/>
<dbReference type="GO" id="GO:0016616">
    <property type="term" value="F:oxidoreductase activity, acting on the CH-OH group of donors, NAD or NADP as acceptor"/>
    <property type="evidence" value="ECO:0007669"/>
    <property type="project" value="InterPro"/>
</dbReference>
<accession>A0A168R3K0</accession>
<evidence type="ECO:0000313" key="8">
    <source>
        <dbReference type="Proteomes" id="UP000077355"/>
    </source>
</evidence>
<comment type="similarity">
    <text evidence="1 4">Belongs to the D-isomer specific 2-hydroxyacid dehydrogenase family.</text>
</comment>
<dbReference type="PANTHER" id="PTHR43333:SF1">
    <property type="entry name" value="D-ISOMER SPECIFIC 2-HYDROXYACID DEHYDROGENASE NAD-BINDING DOMAIN-CONTAINING PROTEIN"/>
    <property type="match status" value="1"/>
</dbReference>
<dbReference type="InterPro" id="IPR006140">
    <property type="entry name" value="D-isomer_DH_NAD-bd"/>
</dbReference>
<comment type="caution">
    <text evidence="7">The sequence shown here is derived from an EMBL/GenBank/DDBJ whole genome shotgun (WGS) entry which is preliminary data.</text>
</comment>
<dbReference type="CDD" id="cd05300">
    <property type="entry name" value="2-Hacid_dh_1"/>
    <property type="match status" value="1"/>
</dbReference>
<dbReference type="Pfam" id="PF02826">
    <property type="entry name" value="2-Hacid_dh_C"/>
    <property type="match status" value="1"/>
</dbReference>
<organism evidence="7 8">
    <name type="scientific">Paenibacillus antarcticus</name>
    <dbReference type="NCBI Taxonomy" id="253703"/>
    <lineage>
        <taxon>Bacteria</taxon>
        <taxon>Bacillati</taxon>
        <taxon>Bacillota</taxon>
        <taxon>Bacilli</taxon>
        <taxon>Bacillales</taxon>
        <taxon>Paenibacillaceae</taxon>
        <taxon>Paenibacillus</taxon>
    </lineage>
</organism>
<feature type="domain" description="D-isomer specific 2-hydroxyacid dehydrogenase NAD-binding" evidence="6">
    <location>
        <begin position="105"/>
        <end position="285"/>
    </location>
</feature>
<keyword evidence="3" id="KW-0520">NAD</keyword>
<proteinExistence type="inferred from homology"/>
<evidence type="ECO:0000256" key="1">
    <source>
        <dbReference type="ARBA" id="ARBA00005854"/>
    </source>
</evidence>
<evidence type="ECO:0000256" key="2">
    <source>
        <dbReference type="ARBA" id="ARBA00023002"/>
    </source>
</evidence>
<dbReference type="Gene3D" id="3.40.50.720">
    <property type="entry name" value="NAD(P)-binding Rossmann-like Domain"/>
    <property type="match status" value="2"/>
</dbReference>
<evidence type="ECO:0000313" key="7">
    <source>
        <dbReference type="EMBL" id="OAB48542.1"/>
    </source>
</evidence>
<dbReference type="EMBL" id="LVJI01000001">
    <property type="protein sequence ID" value="OAB48542.1"/>
    <property type="molecule type" value="Genomic_DNA"/>
</dbReference>
<dbReference type="InterPro" id="IPR036291">
    <property type="entry name" value="NAD(P)-bd_dom_sf"/>
</dbReference>
<evidence type="ECO:0000259" key="5">
    <source>
        <dbReference type="Pfam" id="PF00389"/>
    </source>
</evidence>
<dbReference type="Proteomes" id="UP000077355">
    <property type="component" value="Unassembled WGS sequence"/>
</dbReference>
<reference evidence="7 8" key="1">
    <citation type="submission" date="2016-03" db="EMBL/GenBank/DDBJ databases">
        <title>Draft genome sequence of Paenibacillus antarcticus CECT 5836.</title>
        <authorList>
            <person name="Shin S.-K."/>
            <person name="Yi H."/>
        </authorList>
    </citation>
    <scope>NUCLEOTIDE SEQUENCE [LARGE SCALE GENOMIC DNA]</scope>
    <source>
        <strain evidence="7 8">CECT 5836</strain>
    </source>
</reference>
<evidence type="ECO:0000259" key="6">
    <source>
        <dbReference type="Pfam" id="PF02826"/>
    </source>
</evidence>
<sequence>MHQIISLHQLSPQQLNAIQEIAPGYTITVGKSKDLDPELLRKAEILIGWSKVIEQHVIRKDSPLKWIQSWSAGVDKMPLNQFSEQGTLLTTSSGVHAVPISESIFAMILAFSRGIQQSIQNQQANRWDPNVGPDGSAILTELRGKTIVIVGVGEIGSETARIAKAFGMNIVGVRRSGKSDSNVDTMYTMEHLHHALSQSDYIVNILPLTEETYHMFDTAAFNSIKPGSCFINVGRGPTVITDALLEALEIGIIRYAGLDVFEEEPLPTDHPLWNMKQVIMTSHISGSTEHYNKRVIDIFIDNLKAYIEGQVLPRNLVNYNLKY</sequence>
<protein>
    <submittedName>
        <fullName evidence="7">Hydroxyacid dehydrogenase</fullName>
    </submittedName>
</protein>
<dbReference type="InterPro" id="IPR006139">
    <property type="entry name" value="D-isomer_2_OHA_DH_cat_dom"/>
</dbReference>
<keyword evidence="8" id="KW-1185">Reference proteome</keyword>
<gene>
    <name evidence="7" type="ORF">PBAT_02605</name>
</gene>
<dbReference type="SUPFAM" id="SSF51735">
    <property type="entry name" value="NAD(P)-binding Rossmann-fold domains"/>
    <property type="match status" value="1"/>
</dbReference>
<dbReference type="RefSeq" id="WP_068646231.1">
    <property type="nucleotide sequence ID" value="NZ_CP043611.1"/>
</dbReference>
<dbReference type="AlphaFoldDB" id="A0A168R3K0"/>